<proteinExistence type="predicted"/>
<dbReference type="Proteomes" id="UP001181693">
    <property type="component" value="Unassembled WGS sequence"/>
</dbReference>
<reference evidence="2" key="1">
    <citation type="thesis" date="2020" institute="ProQuest LLC" country="789 East Eisenhower Parkway, Ann Arbor, MI, USA">
        <title>Comparative Genomics and Chromosome Evolution.</title>
        <authorList>
            <person name="Mudd A.B."/>
        </authorList>
    </citation>
    <scope>NUCLEOTIDE SEQUENCE</scope>
    <source>
        <strain evidence="2">1538</strain>
        <tissue evidence="2">Blood</tissue>
    </source>
</reference>
<dbReference type="PANTHER" id="PTHR11412">
    <property type="entry name" value="MACROGLOBULIN / COMPLEMENT"/>
    <property type="match status" value="1"/>
</dbReference>
<evidence type="ECO:0000259" key="1">
    <source>
        <dbReference type="SMART" id="SM01361"/>
    </source>
</evidence>
<dbReference type="SMART" id="SM01361">
    <property type="entry name" value="A2M_recep"/>
    <property type="match status" value="1"/>
</dbReference>
<dbReference type="Gene3D" id="2.60.40.690">
    <property type="entry name" value="Alpha-macroglobulin, receptor-binding domain"/>
    <property type="match status" value="1"/>
</dbReference>
<dbReference type="InterPro" id="IPR009048">
    <property type="entry name" value="A-macroglobulin_rcpt-bd"/>
</dbReference>
<dbReference type="EMBL" id="DYDO01000264">
    <property type="protein sequence ID" value="DBA13601.1"/>
    <property type="molecule type" value="Genomic_DNA"/>
</dbReference>
<sequence length="447" mass="49798">MRYRHSDGSFSAFGQGRSEPSGWLTVLSMSTLWSMRPYTFVDRNIIEQGMIFLEKLQDMSTGAFKPVGTLFNNALKGGADDDVSFTCAVVNLLSETYYAATPSLLRPALTYLDAASRREQSLYNYAMLYKTFRLTGNEERANAMHEKLKSLAIDEGGSLHWERRSQPEQKTPFLFSPSAPSAELEITATVLEAMAHGKNSSTVSPEELNNMAKIANWIVGQQNIYGSYRTTSDTVVVLGALCAYGILVYQKDATNKVLLKRADQVLKEFVVDQASRIVLQTEVLPQVPGDYSLDVSGNGCVLVQTGVEFNIPVERESSAFSLSLTTFPENCKDGVAYTVDIQVNASYHGIQNKSNMALMNIPLFSGYSVAYDSQSKLQSQFSKAEVKNNRLFIYFDNMDSDGVSFNVTLEMGPRVENFQERTLILYDYYETDERVSSPMYHPCTSSG</sequence>
<accession>A0AAV2ZF98</accession>
<dbReference type="InterPro" id="IPR050473">
    <property type="entry name" value="A2M/Complement_sys"/>
</dbReference>
<dbReference type="AlphaFoldDB" id="A0AAV2ZF98"/>
<gene>
    <name evidence="2" type="ORF">GDO54_018516</name>
</gene>
<dbReference type="SUPFAM" id="SSF48239">
    <property type="entry name" value="Terpenoid cyclases/Protein prenyltransferases"/>
    <property type="match status" value="1"/>
</dbReference>
<dbReference type="Gene3D" id="2.60.120.1540">
    <property type="match status" value="1"/>
</dbReference>
<dbReference type="InterPro" id="IPR036595">
    <property type="entry name" value="A-macroglobulin_rcpt-bd_sf"/>
</dbReference>
<dbReference type="GO" id="GO:0005615">
    <property type="term" value="C:extracellular space"/>
    <property type="evidence" value="ECO:0007669"/>
    <property type="project" value="InterPro"/>
</dbReference>
<name>A0AAV2ZF98_PYXAD</name>
<comment type="caution">
    <text evidence="2">The sequence shown here is derived from an EMBL/GenBank/DDBJ whole genome shotgun (WGS) entry which is preliminary data.</text>
</comment>
<dbReference type="InterPro" id="IPR011626">
    <property type="entry name" value="Alpha-macroglobulin_TED"/>
</dbReference>
<feature type="domain" description="Alpha-macroglobulin receptor-binding" evidence="1">
    <location>
        <begin position="354"/>
        <end position="439"/>
    </location>
</feature>
<dbReference type="SUPFAM" id="SSF49410">
    <property type="entry name" value="Alpha-macroglobulin receptor domain"/>
    <property type="match status" value="1"/>
</dbReference>
<dbReference type="Pfam" id="PF07677">
    <property type="entry name" value="A2M_recep"/>
    <property type="match status" value="1"/>
</dbReference>
<evidence type="ECO:0000313" key="3">
    <source>
        <dbReference type="Proteomes" id="UP001181693"/>
    </source>
</evidence>
<protein>
    <recommendedName>
        <fullName evidence="1">Alpha-macroglobulin receptor-binding domain-containing protein</fullName>
    </recommendedName>
</protein>
<dbReference type="PANTHER" id="PTHR11412:SF179">
    <property type="entry name" value="ALPHA-2-MACROGLOBULIN"/>
    <property type="match status" value="1"/>
</dbReference>
<keyword evidence="3" id="KW-1185">Reference proteome</keyword>
<dbReference type="InterPro" id="IPR008930">
    <property type="entry name" value="Terpenoid_cyclase/PrenylTrfase"/>
</dbReference>
<dbReference type="Pfam" id="PF07678">
    <property type="entry name" value="TED_complement"/>
    <property type="match status" value="1"/>
</dbReference>
<organism evidence="2 3">
    <name type="scientific">Pyxicephalus adspersus</name>
    <name type="common">African bullfrog</name>
    <dbReference type="NCBI Taxonomy" id="30357"/>
    <lineage>
        <taxon>Eukaryota</taxon>
        <taxon>Metazoa</taxon>
        <taxon>Chordata</taxon>
        <taxon>Craniata</taxon>
        <taxon>Vertebrata</taxon>
        <taxon>Euteleostomi</taxon>
        <taxon>Amphibia</taxon>
        <taxon>Batrachia</taxon>
        <taxon>Anura</taxon>
        <taxon>Neobatrachia</taxon>
        <taxon>Ranoidea</taxon>
        <taxon>Pyxicephalidae</taxon>
        <taxon>Pyxicephalinae</taxon>
        <taxon>Pyxicephalus</taxon>
    </lineage>
</organism>
<dbReference type="Gene3D" id="1.50.10.20">
    <property type="match status" value="1"/>
</dbReference>
<evidence type="ECO:0000313" key="2">
    <source>
        <dbReference type="EMBL" id="DBA13601.1"/>
    </source>
</evidence>